<evidence type="ECO:0000313" key="2">
    <source>
        <dbReference type="EMBL" id="KJZ74373.1"/>
    </source>
</evidence>
<sequence>MVRLTFLCLGLAALRTTMGADADTATDVDTLQQNLQCVNGLLDRIRATPTLPAALLSASSTMDCIPSSLSETAAAFKTSAESWISSFHAQASSCKAFPSASLAEIPTSLPDITLCAGDAGTQPARTRSVINTAPSVTNTGATAKSTQSSDATGREAGLFSSFAVVIAGLMIAVL</sequence>
<dbReference type="AlphaFoldDB" id="A0A0F7ZU75"/>
<reference evidence="2 3" key="1">
    <citation type="journal article" date="2014" name="Genome Biol. Evol.">
        <title>Comparative genomics and transcriptomics analyses reveal divergent lifestyle features of nematode endoparasitic fungus Hirsutella minnesotensis.</title>
        <authorList>
            <person name="Lai Y."/>
            <person name="Liu K."/>
            <person name="Zhang X."/>
            <person name="Zhang X."/>
            <person name="Li K."/>
            <person name="Wang N."/>
            <person name="Shu C."/>
            <person name="Wu Y."/>
            <person name="Wang C."/>
            <person name="Bushley K.E."/>
            <person name="Xiang M."/>
            <person name="Liu X."/>
        </authorList>
    </citation>
    <scope>NUCLEOTIDE SEQUENCE [LARGE SCALE GENOMIC DNA]</scope>
    <source>
        <strain evidence="2 3">3608</strain>
    </source>
</reference>
<proteinExistence type="predicted"/>
<evidence type="ECO:0008006" key="4">
    <source>
        <dbReference type="Google" id="ProtNLM"/>
    </source>
</evidence>
<organism evidence="2 3">
    <name type="scientific">Hirsutella minnesotensis 3608</name>
    <dbReference type="NCBI Taxonomy" id="1043627"/>
    <lineage>
        <taxon>Eukaryota</taxon>
        <taxon>Fungi</taxon>
        <taxon>Dikarya</taxon>
        <taxon>Ascomycota</taxon>
        <taxon>Pezizomycotina</taxon>
        <taxon>Sordariomycetes</taxon>
        <taxon>Hypocreomycetidae</taxon>
        <taxon>Hypocreales</taxon>
        <taxon>Ophiocordycipitaceae</taxon>
        <taxon>Hirsutella</taxon>
    </lineage>
</organism>
<evidence type="ECO:0000313" key="3">
    <source>
        <dbReference type="Proteomes" id="UP000054481"/>
    </source>
</evidence>
<protein>
    <recommendedName>
        <fullName evidence="4">Infection structure specific protein</fullName>
    </recommendedName>
</protein>
<feature type="chain" id="PRO_5002526119" description="Infection structure specific protein" evidence="1">
    <location>
        <begin position="20"/>
        <end position="174"/>
    </location>
</feature>
<keyword evidence="3" id="KW-1185">Reference proteome</keyword>
<feature type="signal peptide" evidence="1">
    <location>
        <begin position="1"/>
        <end position="19"/>
    </location>
</feature>
<keyword evidence="1" id="KW-0732">Signal</keyword>
<accession>A0A0F7ZU75</accession>
<name>A0A0F7ZU75_9HYPO</name>
<gene>
    <name evidence="2" type="ORF">HIM_06183</name>
</gene>
<dbReference type="EMBL" id="KQ030526">
    <property type="protein sequence ID" value="KJZ74373.1"/>
    <property type="molecule type" value="Genomic_DNA"/>
</dbReference>
<dbReference type="Proteomes" id="UP000054481">
    <property type="component" value="Unassembled WGS sequence"/>
</dbReference>
<evidence type="ECO:0000256" key="1">
    <source>
        <dbReference type="SAM" id="SignalP"/>
    </source>
</evidence>